<feature type="compositionally biased region" description="Polar residues" evidence="1">
    <location>
        <begin position="1"/>
        <end position="13"/>
    </location>
</feature>
<reference evidence="2 3" key="1">
    <citation type="submission" date="2014-04" db="EMBL/GenBank/DDBJ databases">
        <authorList>
            <consortium name="DOE Joint Genome Institute"/>
            <person name="Kuo A."/>
            <person name="Zuccaro A."/>
            <person name="Kohler A."/>
            <person name="Nagy L.G."/>
            <person name="Floudas D."/>
            <person name="Copeland A."/>
            <person name="Barry K.W."/>
            <person name="Cichocki N."/>
            <person name="Veneault-Fourrey C."/>
            <person name="LaButti K."/>
            <person name="Lindquist E.A."/>
            <person name="Lipzen A."/>
            <person name="Lundell T."/>
            <person name="Morin E."/>
            <person name="Murat C."/>
            <person name="Sun H."/>
            <person name="Tunlid A."/>
            <person name="Henrissat B."/>
            <person name="Grigoriev I.V."/>
            <person name="Hibbett D.S."/>
            <person name="Martin F."/>
            <person name="Nordberg H.P."/>
            <person name="Cantor M.N."/>
            <person name="Hua S.X."/>
        </authorList>
    </citation>
    <scope>NUCLEOTIDE SEQUENCE [LARGE SCALE GENOMIC DNA]</scope>
    <source>
        <strain evidence="2 3">MAFF 305830</strain>
    </source>
</reference>
<dbReference type="SUPFAM" id="SSF57850">
    <property type="entry name" value="RING/U-box"/>
    <property type="match status" value="1"/>
</dbReference>
<organism evidence="2 3">
    <name type="scientific">Serendipita vermifera MAFF 305830</name>
    <dbReference type="NCBI Taxonomy" id="933852"/>
    <lineage>
        <taxon>Eukaryota</taxon>
        <taxon>Fungi</taxon>
        <taxon>Dikarya</taxon>
        <taxon>Basidiomycota</taxon>
        <taxon>Agaricomycotina</taxon>
        <taxon>Agaricomycetes</taxon>
        <taxon>Sebacinales</taxon>
        <taxon>Serendipitaceae</taxon>
        <taxon>Serendipita</taxon>
    </lineage>
</organism>
<protein>
    <recommendedName>
        <fullName evidence="4">RING-type domain-containing protein</fullName>
    </recommendedName>
</protein>
<evidence type="ECO:0008006" key="4">
    <source>
        <dbReference type="Google" id="ProtNLM"/>
    </source>
</evidence>
<name>A0A0C2X6D2_SERVB</name>
<evidence type="ECO:0000313" key="3">
    <source>
        <dbReference type="Proteomes" id="UP000054097"/>
    </source>
</evidence>
<gene>
    <name evidence="2" type="ORF">M408DRAFT_331529</name>
</gene>
<proteinExistence type="predicted"/>
<feature type="region of interest" description="Disordered" evidence="1">
    <location>
        <begin position="1"/>
        <end position="61"/>
    </location>
</feature>
<evidence type="ECO:0000256" key="1">
    <source>
        <dbReference type="SAM" id="MobiDB-lite"/>
    </source>
</evidence>
<accession>A0A0C2X6D2</accession>
<dbReference type="Proteomes" id="UP000054097">
    <property type="component" value="Unassembled WGS sequence"/>
</dbReference>
<feature type="compositionally biased region" description="Basic and acidic residues" evidence="1">
    <location>
        <begin position="41"/>
        <end position="61"/>
    </location>
</feature>
<dbReference type="AlphaFoldDB" id="A0A0C2X6D2"/>
<dbReference type="EMBL" id="KN824319">
    <property type="protein sequence ID" value="KIM24857.1"/>
    <property type="molecule type" value="Genomic_DNA"/>
</dbReference>
<dbReference type="InterPro" id="IPR013083">
    <property type="entry name" value="Znf_RING/FYVE/PHD"/>
</dbReference>
<dbReference type="HOGENOM" id="CLU_1687773_0_0_1"/>
<sequence>MDSQSAQATNRQPSYDIPKIDTDTPQPYVPIIHSYSSSGSRTRDTLRNPKGPQMDRAKVPKGERYTTIDERCIVCLSYYELFPALPPTSSCAHPSQVCRSCLVQAIETAVEGRNPRDDLICPTLDCRKVLSYSDVQTWTQGHEDVTVKLLFERWDS</sequence>
<reference evidence="3" key="2">
    <citation type="submission" date="2015-01" db="EMBL/GenBank/DDBJ databases">
        <title>Evolutionary Origins and Diversification of the Mycorrhizal Mutualists.</title>
        <authorList>
            <consortium name="DOE Joint Genome Institute"/>
            <consortium name="Mycorrhizal Genomics Consortium"/>
            <person name="Kohler A."/>
            <person name="Kuo A."/>
            <person name="Nagy L.G."/>
            <person name="Floudas D."/>
            <person name="Copeland A."/>
            <person name="Barry K.W."/>
            <person name="Cichocki N."/>
            <person name="Veneault-Fourrey C."/>
            <person name="LaButti K."/>
            <person name="Lindquist E.A."/>
            <person name="Lipzen A."/>
            <person name="Lundell T."/>
            <person name="Morin E."/>
            <person name="Murat C."/>
            <person name="Riley R."/>
            <person name="Ohm R."/>
            <person name="Sun H."/>
            <person name="Tunlid A."/>
            <person name="Henrissat B."/>
            <person name="Grigoriev I.V."/>
            <person name="Hibbett D.S."/>
            <person name="Martin F."/>
        </authorList>
    </citation>
    <scope>NUCLEOTIDE SEQUENCE [LARGE SCALE GENOMIC DNA]</scope>
    <source>
        <strain evidence="3">MAFF 305830</strain>
    </source>
</reference>
<dbReference type="Gene3D" id="3.30.40.10">
    <property type="entry name" value="Zinc/RING finger domain, C3HC4 (zinc finger)"/>
    <property type="match status" value="1"/>
</dbReference>
<evidence type="ECO:0000313" key="2">
    <source>
        <dbReference type="EMBL" id="KIM24857.1"/>
    </source>
</evidence>
<keyword evidence="3" id="KW-1185">Reference proteome</keyword>